<keyword evidence="3" id="KW-1185">Reference proteome</keyword>
<feature type="transmembrane region" description="Helical" evidence="1">
    <location>
        <begin position="25"/>
        <end position="45"/>
    </location>
</feature>
<dbReference type="InterPro" id="IPR052786">
    <property type="entry name" value="Spore_wall_assembly"/>
</dbReference>
<keyword evidence="1" id="KW-1133">Transmembrane helix</keyword>
<keyword evidence="1" id="KW-0812">Transmembrane</keyword>
<evidence type="ECO:0000256" key="1">
    <source>
        <dbReference type="SAM" id="Phobius"/>
    </source>
</evidence>
<sequence>MGIFESGVYYFSVHSHCWWIFKRNLAAYCILILLLYSVAVVSYILTMMATGGVVALLATSIFQVSSFFVNFITKKFLIPGPIKETFDYVVNKELGLGVNRLSKGVLDDELAGYPGENTVSKFFRRVAFGMRPAFWLFRQVAGLLLNLIPLVGPILVIIVKAPNSGFKQHSRYFHLKGYNRAQINYFWSQNRFQYLLFGIITSSFEQIPVICFYFYFTNITGAALWAIHVEKQYKNNVIEEKEE</sequence>
<evidence type="ECO:0000313" key="3">
    <source>
        <dbReference type="Proteomes" id="UP001165120"/>
    </source>
</evidence>
<evidence type="ECO:0000313" key="2">
    <source>
        <dbReference type="EMBL" id="GME66883.1"/>
    </source>
</evidence>
<dbReference type="GO" id="GO:0005619">
    <property type="term" value="C:ascospore wall"/>
    <property type="evidence" value="ECO:0007669"/>
    <property type="project" value="TreeGrafter"/>
</dbReference>
<feature type="transmembrane region" description="Helical" evidence="1">
    <location>
        <begin position="194"/>
        <end position="216"/>
    </location>
</feature>
<gene>
    <name evidence="2" type="ORF">Cboi02_000032300</name>
</gene>
<comment type="caution">
    <text evidence="2">The sequence shown here is derived from an EMBL/GenBank/DDBJ whole genome shotgun (WGS) entry which is preliminary data.</text>
</comment>
<organism evidence="2 3">
    <name type="scientific">Candida boidinii</name>
    <name type="common">Yeast</name>
    <dbReference type="NCBI Taxonomy" id="5477"/>
    <lineage>
        <taxon>Eukaryota</taxon>
        <taxon>Fungi</taxon>
        <taxon>Dikarya</taxon>
        <taxon>Ascomycota</taxon>
        <taxon>Saccharomycotina</taxon>
        <taxon>Pichiomycetes</taxon>
        <taxon>Pichiales</taxon>
        <taxon>Pichiaceae</taxon>
        <taxon>Ogataea</taxon>
        <taxon>Ogataea/Candida clade</taxon>
    </lineage>
</organism>
<dbReference type="Proteomes" id="UP001165120">
    <property type="component" value="Unassembled WGS sequence"/>
</dbReference>
<protein>
    <submittedName>
        <fullName evidence="2">Unnamed protein product</fullName>
    </submittedName>
</protein>
<dbReference type="GO" id="GO:0005628">
    <property type="term" value="C:prospore membrane"/>
    <property type="evidence" value="ECO:0007669"/>
    <property type="project" value="TreeGrafter"/>
</dbReference>
<dbReference type="PANTHER" id="PTHR34292">
    <property type="entry name" value="OUTER SPORE WALL PROTEIN LDS1"/>
    <property type="match status" value="1"/>
</dbReference>
<proteinExistence type="predicted"/>
<dbReference type="PANTHER" id="PTHR34292:SF2">
    <property type="entry name" value="OUTER SPORE WALL PROTEIN LDS1"/>
    <property type="match status" value="1"/>
</dbReference>
<accession>A0A9W6STX4</accession>
<keyword evidence="1" id="KW-0472">Membrane</keyword>
<dbReference type="AlphaFoldDB" id="A0A9W6STX4"/>
<feature type="transmembrane region" description="Helical" evidence="1">
    <location>
        <begin position="140"/>
        <end position="159"/>
    </location>
</feature>
<name>A0A9W6STX4_CANBO</name>
<feature type="transmembrane region" description="Helical" evidence="1">
    <location>
        <begin position="51"/>
        <end position="73"/>
    </location>
</feature>
<reference evidence="2" key="1">
    <citation type="submission" date="2023-04" db="EMBL/GenBank/DDBJ databases">
        <title>Candida boidinii NBRC 10035.</title>
        <authorList>
            <person name="Ichikawa N."/>
            <person name="Sato H."/>
            <person name="Tonouchi N."/>
        </authorList>
    </citation>
    <scope>NUCLEOTIDE SEQUENCE</scope>
    <source>
        <strain evidence="2">NBRC 10035</strain>
    </source>
</reference>
<dbReference type="GO" id="GO:0005811">
    <property type="term" value="C:lipid droplet"/>
    <property type="evidence" value="ECO:0007669"/>
    <property type="project" value="TreeGrafter"/>
</dbReference>
<dbReference type="EMBL" id="BSXN01000058">
    <property type="protein sequence ID" value="GME66883.1"/>
    <property type="molecule type" value="Genomic_DNA"/>
</dbReference>